<dbReference type="SUPFAM" id="SSF51230">
    <property type="entry name" value="Single hybrid motif"/>
    <property type="match status" value="1"/>
</dbReference>
<dbReference type="InterPro" id="IPR001249">
    <property type="entry name" value="AcCoA_biotinCC"/>
</dbReference>
<evidence type="ECO:0000259" key="11">
    <source>
        <dbReference type="PROSITE" id="PS50968"/>
    </source>
</evidence>
<feature type="domain" description="Lipoyl-binding" evidence="11">
    <location>
        <begin position="83"/>
        <end position="159"/>
    </location>
</feature>
<accession>A0A2T5FVB3</accession>
<dbReference type="NCBIfam" id="TIGR00531">
    <property type="entry name" value="BCCP"/>
    <property type="match status" value="1"/>
</dbReference>
<proteinExistence type="predicted"/>
<evidence type="ECO:0000256" key="9">
    <source>
        <dbReference type="RuleBase" id="RU364072"/>
    </source>
</evidence>
<keyword evidence="13" id="KW-1185">Reference proteome</keyword>
<dbReference type="CDD" id="cd06850">
    <property type="entry name" value="biotinyl_domain"/>
    <property type="match status" value="1"/>
</dbReference>
<dbReference type="GO" id="GO:0003989">
    <property type="term" value="F:acetyl-CoA carboxylase activity"/>
    <property type="evidence" value="ECO:0007669"/>
    <property type="project" value="InterPro"/>
</dbReference>
<keyword evidence="6 9" id="KW-0443">Lipid metabolism</keyword>
<comment type="function">
    <text evidence="1 9">This protein is a component of the acetyl coenzyme A carboxylase complex; first, biotin carboxylase catalyzes the carboxylation of the carrier protein and then the transcarboxylase transfers the carboxyl group to form malonyl-CoA.</text>
</comment>
<dbReference type="GO" id="GO:0006633">
    <property type="term" value="P:fatty acid biosynthetic process"/>
    <property type="evidence" value="ECO:0007669"/>
    <property type="project" value="UniProtKB-UniPathway"/>
</dbReference>
<evidence type="ECO:0000313" key="13">
    <source>
        <dbReference type="Proteomes" id="UP000244162"/>
    </source>
</evidence>
<dbReference type="FunFam" id="2.40.50.100:FF:000003">
    <property type="entry name" value="Acetyl-CoA carboxylase biotin carboxyl carrier protein"/>
    <property type="match status" value="1"/>
</dbReference>
<gene>
    <name evidence="12" type="primary">accB</name>
    <name evidence="12" type="ORF">CLG96_14375</name>
</gene>
<dbReference type="Proteomes" id="UP000244162">
    <property type="component" value="Unassembled WGS sequence"/>
</dbReference>
<dbReference type="EMBL" id="NWBU01000011">
    <property type="protein sequence ID" value="PTQ09390.1"/>
    <property type="molecule type" value="Genomic_DNA"/>
</dbReference>
<dbReference type="UniPathway" id="UPA00094"/>
<evidence type="ECO:0000313" key="12">
    <source>
        <dbReference type="EMBL" id="PTQ09390.1"/>
    </source>
</evidence>
<dbReference type="InterPro" id="IPR011053">
    <property type="entry name" value="Single_hybrid_motif"/>
</dbReference>
<dbReference type="Gene3D" id="2.40.50.100">
    <property type="match status" value="1"/>
</dbReference>
<keyword evidence="7 9" id="KW-0275">Fatty acid biosynthesis</keyword>
<dbReference type="PRINTS" id="PR01071">
    <property type="entry name" value="ACOABIOTINCC"/>
</dbReference>
<keyword evidence="4 9" id="KW-0444">Lipid biosynthesis</keyword>
<dbReference type="OrthoDB" id="9811735at2"/>
<evidence type="ECO:0000256" key="10">
    <source>
        <dbReference type="SAM" id="MobiDB-lite"/>
    </source>
</evidence>
<evidence type="ECO:0000256" key="6">
    <source>
        <dbReference type="ARBA" id="ARBA00023098"/>
    </source>
</evidence>
<evidence type="ECO:0000256" key="5">
    <source>
        <dbReference type="ARBA" id="ARBA00022832"/>
    </source>
</evidence>
<sequence length="159" mass="16560">MTEENRGAMQVDPDLVRQLAVLLDDTRLTEIEVQDGDRRIRVARNITIAAAAAPAYAPVDAAPAPAAPATPAPAPAVDLADHPGTVRSPMVGTAYLAATPGAKHFVSPGDKVAAGDTLLIVEAMKVMNPIVSPRAGTVKTLLVDNAQPVEFDQPLVIVE</sequence>
<feature type="compositionally biased region" description="Pro residues" evidence="10">
    <location>
        <begin position="65"/>
        <end position="74"/>
    </location>
</feature>
<evidence type="ECO:0000256" key="3">
    <source>
        <dbReference type="ARBA" id="ARBA00017562"/>
    </source>
</evidence>
<evidence type="ECO:0000256" key="4">
    <source>
        <dbReference type="ARBA" id="ARBA00022516"/>
    </source>
</evidence>
<keyword evidence="8 9" id="KW-0092">Biotin</keyword>
<dbReference type="PANTHER" id="PTHR45266">
    <property type="entry name" value="OXALOACETATE DECARBOXYLASE ALPHA CHAIN"/>
    <property type="match status" value="1"/>
</dbReference>
<dbReference type="PROSITE" id="PS00188">
    <property type="entry name" value="BIOTIN"/>
    <property type="match status" value="1"/>
</dbReference>
<dbReference type="AlphaFoldDB" id="A0A2T5FVB3"/>
<dbReference type="InterPro" id="IPR001882">
    <property type="entry name" value="Biotin_BS"/>
</dbReference>
<dbReference type="PROSITE" id="PS50968">
    <property type="entry name" value="BIOTINYL_LIPOYL"/>
    <property type="match status" value="1"/>
</dbReference>
<evidence type="ECO:0000256" key="8">
    <source>
        <dbReference type="ARBA" id="ARBA00023267"/>
    </source>
</evidence>
<evidence type="ECO:0000256" key="2">
    <source>
        <dbReference type="ARBA" id="ARBA00005194"/>
    </source>
</evidence>
<name>A0A2T5FVB3_9SPHN</name>
<dbReference type="Pfam" id="PF00364">
    <property type="entry name" value="Biotin_lipoyl"/>
    <property type="match status" value="1"/>
</dbReference>
<dbReference type="InterPro" id="IPR050709">
    <property type="entry name" value="Biotin_Carboxyl_Carrier/Decarb"/>
</dbReference>
<dbReference type="PANTHER" id="PTHR45266:SF3">
    <property type="entry name" value="OXALOACETATE DECARBOXYLASE ALPHA CHAIN"/>
    <property type="match status" value="1"/>
</dbReference>
<dbReference type="GO" id="GO:0009317">
    <property type="term" value="C:acetyl-CoA carboxylase complex"/>
    <property type="evidence" value="ECO:0007669"/>
    <property type="project" value="InterPro"/>
</dbReference>
<comment type="pathway">
    <text evidence="2 9">Lipid metabolism; fatty acid biosynthesis.</text>
</comment>
<keyword evidence="5 9" id="KW-0276">Fatty acid metabolism</keyword>
<feature type="region of interest" description="Disordered" evidence="10">
    <location>
        <begin position="61"/>
        <end position="81"/>
    </location>
</feature>
<dbReference type="RefSeq" id="WP_107968851.1">
    <property type="nucleotide sequence ID" value="NZ_NWBU01000011.1"/>
</dbReference>
<comment type="caution">
    <text evidence="12">The sequence shown here is derived from an EMBL/GenBank/DDBJ whole genome shotgun (WGS) entry which is preliminary data.</text>
</comment>
<protein>
    <recommendedName>
        <fullName evidence="3 9">Biotin carboxyl carrier protein of acetyl-CoA carboxylase</fullName>
    </recommendedName>
</protein>
<organism evidence="12 13">
    <name type="scientific">Sphingomonas oleivorans</name>
    <dbReference type="NCBI Taxonomy" id="1735121"/>
    <lineage>
        <taxon>Bacteria</taxon>
        <taxon>Pseudomonadati</taxon>
        <taxon>Pseudomonadota</taxon>
        <taxon>Alphaproteobacteria</taxon>
        <taxon>Sphingomonadales</taxon>
        <taxon>Sphingomonadaceae</taxon>
        <taxon>Sphingomonas</taxon>
    </lineage>
</organism>
<evidence type="ECO:0000256" key="7">
    <source>
        <dbReference type="ARBA" id="ARBA00023160"/>
    </source>
</evidence>
<evidence type="ECO:0000256" key="1">
    <source>
        <dbReference type="ARBA" id="ARBA00003761"/>
    </source>
</evidence>
<reference evidence="12 13" key="1">
    <citation type="submission" date="2017-09" db="EMBL/GenBank/DDBJ databases">
        <title>Sphingomonas panjinensis sp.nov., isolated from oil-contaminated soil.</title>
        <authorList>
            <person name="Wang L."/>
            <person name="Chen L."/>
        </authorList>
    </citation>
    <scope>NUCLEOTIDE SEQUENCE [LARGE SCALE GENOMIC DNA]</scope>
    <source>
        <strain evidence="12 13">FW-11</strain>
    </source>
</reference>
<dbReference type="InterPro" id="IPR000089">
    <property type="entry name" value="Biotin_lipoyl"/>
</dbReference>